<feature type="chain" id="PRO_5042817630" evidence="3">
    <location>
        <begin position="21"/>
        <end position="516"/>
    </location>
</feature>
<dbReference type="Proteomes" id="UP001303160">
    <property type="component" value="Unassembled WGS sequence"/>
</dbReference>
<gene>
    <name evidence="4" type="ORF">QBC40DRAFT_331961</name>
</gene>
<reference evidence="4" key="2">
    <citation type="submission" date="2023-05" db="EMBL/GenBank/DDBJ databases">
        <authorList>
            <consortium name="Lawrence Berkeley National Laboratory"/>
            <person name="Steindorff A."/>
            <person name="Hensen N."/>
            <person name="Bonometti L."/>
            <person name="Westerberg I."/>
            <person name="Brannstrom I.O."/>
            <person name="Guillou S."/>
            <person name="Cros-Aarteil S."/>
            <person name="Calhoun S."/>
            <person name="Haridas S."/>
            <person name="Kuo A."/>
            <person name="Mondo S."/>
            <person name="Pangilinan J."/>
            <person name="Riley R."/>
            <person name="Labutti K."/>
            <person name="Andreopoulos B."/>
            <person name="Lipzen A."/>
            <person name="Chen C."/>
            <person name="Yanf M."/>
            <person name="Daum C."/>
            <person name="Ng V."/>
            <person name="Clum A."/>
            <person name="Ohm R."/>
            <person name="Martin F."/>
            <person name="Silar P."/>
            <person name="Natvig D."/>
            <person name="Lalanne C."/>
            <person name="Gautier V."/>
            <person name="Ament-Velasquez S.L."/>
            <person name="Kruys A."/>
            <person name="Hutchinson M.I."/>
            <person name="Powell A.J."/>
            <person name="Barry K."/>
            <person name="Miller A.N."/>
            <person name="Grigoriev I.V."/>
            <person name="Debuchy R."/>
            <person name="Gladieux P."/>
            <person name="Thoren M.H."/>
            <person name="Johannesson H."/>
        </authorList>
    </citation>
    <scope>NUCLEOTIDE SEQUENCE</scope>
    <source>
        <strain evidence="4">CBS 315.58</strain>
    </source>
</reference>
<dbReference type="EMBL" id="MU863951">
    <property type="protein sequence ID" value="KAK4198091.1"/>
    <property type="molecule type" value="Genomic_DNA"/>
</dbReference>
<keyword evidence="3" id="KW-0732">Signal</keyword>
<evidence type="ECO:0000256" key="1">
    <source>
        <dbReference type="SAM" id="MobiDB-lite"/>
    </source>
</evidence>
<feature type="region of interest" description="Disordered" evidence="1">
    <location>
        <begin position="358"/>
        <end position="418"/>
    </location>
</feature>
<keyword evidence="2" id="KW-0472">Membrane</keyword>
<proteinExistence type="predicted"/>
<feature type="transmembrane region" description="Helical" evidence="2">
    <location>
        <begin position="329"/>
        <end position="350"/>
    </location>
</feature>
<name>A0AAN6XEK7_9PEZI</name>
<evidence type="ECO:0000256" key="3">
    <source>
        <dbReference type="SAM" id="SignalP"/>
    </source>
</evidence>
<accession>A0AAN6XEK7</accession>
<dbReference type="AlphaFoldDB" id="A0AAN6XEK7"/>
<reference evidence="4" key="1">
    <citation type="journal article" date="2023" name="Mol. Phylogenet. Evol.">
        <title>Genome-scale phylogeny and comparative genomics of the fungal order Sordariales.</title>
        <authorList>
            <person name="Hensen N."/>
            <person name="Bonometti L."/>
            <person name="Westerberg I."/>
            <person name="Brannstrom I.O."/>
            <person name="Guillou S."/>
            <person name="Cros-Aarteil S."/>
            <person name="Calhoun S."/>
            <person name="Haridas S."/>
            <person name="Kuo A."/>
            <person name="Mondo S."/>
            <person name="Pangilinan J."/>
            <person name="Riley R."/>
            <person name="LaButti K."/>
            <person name="Andreopoulos B."/>
            <person name="Lipzen A."/>
            <person name="Chen C."/>
            <person name="Yan M."/>
            <person name="Daum C."/>
            <person name="Ng V."/>
            <person name="Clum A."/>
            <person name="Steindorff A."/>
            <person name="Ohm R.A."/>
            <person name="Martin F."/>
            <person name="Silar P."/>
            <person name="Natvig D.O."/>
            <person name="Lalanne C."/>
            <person name="Gautier V."/>
            <person name="Ament-Velasquez S.L."/>
            <person name="Kruys A."/>
            <person name="Hutchinson M.I."/>
            <person name="Powell A.J."/>
            <person name="Barry K."/>
            <person name="Miller A.N."/>
            <person name="Grigoriev I.V."/>
            <person name="Debuchy R."/>
            <person name="Gladieux P."/>
            <person name="Hiltunen Thoren M."/>
            <person name="Johannesson H."/>
        </authorList>
    </citation>
    <scope>NUCLEOTIDE SEQUENCE</scope>
    <source>
        <strain evidence="4">CBS 315.58</strain>
    </source>
</reference>
<evidence type="ECO:0000313" key="5">
    <source>
        <dbReference type="Proteomes" id="UP001303160"/>
    </source>
</evidence>
<keyword evidence="2" id="KW-1133">Transmembrane helix</keyword>
<feature type="signal peptide" evidence="3">
    <location>
        <begin position="1"/>
        <end position="20"/>
    </location>
</feature>
<keyword evidence="2" id="KW-0812">Transmembrane</keyword>
<protein>
    <submittedName>
        <fullName evidence="4">Uncharacterized protein</fullName>
    </submittedName>
</protein>
<evidence type="ECO:0000313" key="4">
    <source>
        <dbReference type="EMBL" id="KAK4198091.1"/>
    </source>
</evidence>
<organism evidence="4 5">
    <name type="scientific">Triangularia verruculosa</name>
    <dbReference type="NCBI Taxonomy" id="2587418"/>
    <lineage>
        <taxon>Eukaryota</taxon>
        <taxon>Fungi</taxon>
        <taxon>Dikarya</taxon>
        <taxon>Ascomycota</taxon>
        <taxon>Pezizomycotina</taxon>
        <taxon>Sordariomycetes</taxon>
        <taxon>Sordariomycetidae</taxon>
        <taxon>Sordariales</taxon>
        <taxon>Podosporaceae</taxon>
        <taxon>Triangularia</taxon>
    </lineage>
</organism>
<evidence type="ECO:0000256" key="2">
    <source>
        <dbReference type="SAM" id="Phobius"/>
    </source>
</evidence>
<sequence length="516" mass="56074">MLPSRYFFAIFTAFAPTTFAQPSPNILDWLDLSSSTSFPSETCTMALSGQALSFPNSRAYLNGQNASTGYTSCQARLPFRDMTHGFAFSVFHTFLYGHLSLDKGAVLEEIGVEVVYLDHQGKRTRTDGRALRHVYGQKGTGYNGTFALSMHLKPMDQGSTVLGVTSCPSADYQPVIEGGVWVKLAMEDGDSETVSKDSRRESLVEGLMVEFDVLWSRSLLKISTHRLLSITSALRKLMTTRRKPLLAVLVSVQVHLGLAQNTLYVRYDPPLTTSGASAKPSGVKTMITTYEHTTASVVASTSISTTVAAVNSSEPQPSSEPGLGTGAQAGIITGSALLFFLIVSLSVYFLRLRKRNRESSLGGKPHPGLSTRPSNQHLIGSPRSEVGLQTPKRARTPLSLPFYNSKRSSQGQQGMPLSPSALDIVRERLEMESMGFGYQQDRQDNRREAKSVVESLDWDWKRVYVYPFTSSASSRGSVYSATEGSGGAEGKIAHGLGSYWEVSSGGSKGLNGKQET</sequence>
<feature type="compositionally biased region" description="Polar residues" evidence="1">
    <location>
        <begin position="405"/>
        <end position="415"/>
    </location>
</feature>
<keyword evidence="5" id="KW-1185">Reference proteome</keyword>
<comment type="caution">
    <text evidence="4">The sequence shown here is derived from an EMBL/GenBank/DDBJ whole genome shotgun (WGS) entry which is preliminary data.</text>
</comment>